<keyword evidence="3" id="KW-0547">Nucleotide-binding</keyword>
<dbReference type="PANTHER" id="PTHR42711:SF17">
    <property type="entry name" value="ABC TRANSPORTER ATP-BINDING PROTEIN"/>
    <property type="match status" value="1"/>
</dbReference>
<dbReference type="STRING" id="351607.Acel_0192"/>
<feature type="domain" description="ABC transporter" evidence="7">
    <location>
        <begin position="35"/>
        <end position="258"/>
    </location>
</feature>
<dbReference type="GO" id="GO:0005524">
    <property type="term" value="F:ATP binding"/>
    <property type="evidence" value="ECO:0007669"/>
    <property type="project" value="UniProtKB-KW"/>
</dbReference>
<dbReference type="GO" id="GO:0005886">
    <property type="term" value="C:plasma membrane"/>
    <property type="evidence" value="ECO:0007669"/>
    <property type="project" value="UniProtKB-SubCell"/>
</dbReference>
<dbReference type="RefSeq" id="WP_011719030.1">
    <property type="nucleotide sequence ID" value="NC_008578.1"/>
</dbReference>
<proteinExistence type="predicted"/>
<dbReference type="KEGG" id="ace:Acel_0192"/>
<dbReference type="HOGENOM" id="CLU_000604_1_2_11"/>
<dbReference type="AlphaFoldDB" id="A0LRA6"/>
<accession>A0LRA6</accession>
<name>A0LRA6_ACIC1</name>
<evidence type="ECO:0000256" key="1">
    <source>
        <dbReference type="ARBA" id="ARBA00004202"/>
    </source>
</evidence>
<keyword evidence="2" id="KW-0813">Transport</keyword>
<evidence type="ECO:0000259" key="7">
    <source>
        <dbReference type="PROSITE" id="PS50893"/>
    </source>
</evidence>
<keyword evidence="9" id="KW-1185">Reference proteome</keyword>
<evidence type="ECO:0000313" key="9">
    <source>
        <dbReference type="Proteomes" id="UP000008221"/>
    </source>
</evidence>
<dbReference type="CDD" id="cd03230">
    <property type="entry name" value="ABC_DR_subfamily_A"/>
    <property type="match status" value="1"/>
</dbReference>
<dbReference type="Gene3D" id="3.40.50.300">
    <property type="entry name" value="P-loop containing nucleotide triphosphate hydrolases"/>
    <property type="match status" value="1"/>
</dbReference>
<keyword evidence="4" id="KW-0067">ATP-binding</keyword>
<dbReference type="InterPro" id="IPR003439">
    <property type="entry name" value="ABC_transporter-like_ATP-bd"/>
</dbReference>
<dbReference type="PANTHER" id="PTHR42711">
    <property type="entry name" value="ABC TRANSPORTER ATP-BINDING PROTEIN"/>
    <property type="match status" value="1"/>
</dbReference>
<dbReference type="Proteomes" id="UP000008221">
    <property type="component" value="Chromosome"/>
</dbReference>
<dbReference type="Pfam" id="PF00005">
    <property type="entry name" value="ABC_tran"/>
    <property type="match status" value="1"/>
</dbReference>
<reference evidence="8 9" key="1">
    <citation type="journal article" date="2009" name="Genome Res.">
        <title>Complete genome of the cellulolytic thermophile Acidothermus cellulolyticus 11B provides insights into its ecophysiological and evolutionary adaptations.</title>
        <authorList>
            <person name="Barabote R.D."/>
            <person name="Xie G."/>
            <person name="Leu D.H."/>
            <person name="Normand P."/>
            <person name="Necsulea A."/>
            <person name="Daubin V."/>
            <person name="Medigue C."/>
            <person name="Adney W.S."/>
            <person name="Xu X.C."/>
            <person name="Lapidus A."/>
            <person name="Parales R.E."/>
            <person name="Detter C."/>
            <person name="Pujic P."/>
            <person name="Bruce D."/>
            <person name="Lavire C."/>
            <person name="Challacombe J.F."/>
            <person name="Brettin T.S."/>
            <person name="Berry A.M."/>
        </authorList>
    </citation>
    <scope>NUCLEOTIDE SEQUENCE [LARGE SCALE GENOMIC DNA]</scope>
    <source>
        <strain evidence="9">ATCC 43068 / DSM 8971 / 11B</strain>
    </source>
</reference>
<evidence type="ECO:0000256" key="3">
    <source>
        <dbReference type="ARBA" id="ARBA00022741"/>
    </source>
</evidence>
<dbReference type="PROSITE" id="PS50893">
    <property type="entry name" value="ABC_TRANSPORTER_2"/>
    <property type="match status" value="1"/>
</dbReference>
<dbReference type="SUPFAM" id="SSF52540">
    <property type="entry name" value="P-loop containing nucleoside triphosphate hydrolases"/>
    <property type="match status" value="1"/>
</dbReference>
<dbReference type="InterPro" id="IPR027417">
    <property type="entry name" value="P-loop_NTPase"/>
</dbReference>
<comment type="subcellular location">
    <subcellularLocation>
        <location evidence="1">Cell membrane</location>
        <topology evidence="1">Peripheral membrane protein</topology>
    </subcellularLocation>
</comment>
<feature type="compositionally biased region" description="Basic and acidic residues" evidence="6">
    <location>
        <begin position="15"/>
        <end position="24"/>
    </location>
</feature>
<dbReference type="InterPro" id="IPR050763">
    <property type="entry name" value="ABC_transporter_ATP-binding"/>
</dbReference>
<evidence type="ECO:0000256" key="2">
    <source>
        <dbReference type="ARBA" id="ARBA00022448"/>
    </source>
</evidence>
<sequence length="329" mass="34901">MTDRVTAATGVADSARPDVERRVPTDGPAKETVGVRLDGVRKSFGAVRAVDGIDLTVCPGETVALLGPNGAGKSTTIDMILGLLAPDSGSIAVFGTTPHAAVRRGAIGAMLQTGSLLRDLTVRELLAMMASLYPRHMAVDDVLELMGIRAIAQQRTERLSGGQVQRVRAALALLPDPELLVLDEPTVALDVESRRAFWQSIRDFAAQGRTVVFATHYLDEADSYADRVVVLSRGRIVADGPANEIRAMAGMRTIRATIPEADDARLAALPGVRMVERRGSAVVLRCADSDAAIRAVLAVYPDAKDIEISSAGLEEAFLYLTGDGRHAGP</sequence>
<dbReference type="OrthoDB" id="9804819at2"/>
<dbReference type="EMBL" id="CP000481">
    <property type="protein sequence ID" value="ABK51966.1"/>
    <property type="molecule type" value="Genomic_DNA"/>
</dbReference>
<organism evidence="8 9">
    <name type="scientific">Acidothermus cellulolyticus (strain ATCC 43068 / DSM 8971 / 11B)</name>
    <dbReference type="NCBI Taxonomy" id="351607"/>
    <lineage>
        <taxon>Bacteria</taxon>
        <taxon>Bacillati</taxon>
        <taxon>Actinomycetota</taxon>
        <taxon>Actinomycetes</taxon>
        <taxon>Acidothermales</taxon>
        <taxon>Acidothermaceae</taxon>
        <taxon>Acidothermus</taxon>
    </lineage>
</organism>
<evidence type="ECO:0000313" key="8">
    <source>
        <dbReference type="EMBL" id="ABK51966.1"/>
    </source>
</evidence>
<dbReference type="GO" id="GO:0016887">
    <property type="term" value="F:ATP hydrolysis activity"/>
    <property type="evidence" value="ECO:0007669"/>
    <property type="project" value="InterPro"/>
</dbReference>
<keyword evidence="5" id="KW-0046">Antibiotic resistance</keyword>
<dbReference type="InParanoid" id="A0LRA6"/>
<evidence type="ECO:0000256" key="4">
    <source>
        <dbReference type="ARBA" id="ARBA00022840"/>
    </source>
</evidence>
<evidence type="ECO:0000256" key="6">
    <source>
        <dbReference type="SAM" id="MobiDB-lite"/>
    </source>
</evidence>
<gene>
    <name evidence="8" type="ordered locus">Acel_0192</name>
</gene>
<protein>
    <submittedName>
        <fullName evidence="8">ABC transporter related protein</fullName>
    </submittedName>
</protein>
<dbReference type="SMART" id="SM00382">
    <property type="entry name" value="AAA"/>
    <property type="match status" value="1"/>
</dbReference>
<evidence type="ECO:0000256" key="5">
    <source>
        <dbReference type="ARBA" id="ARBA00023251"/>
    </source>
</evidence>
<dbReference type="GO" id="GO:0046677">
    <property type="term" value="P:response to antibiotic"/>
    <property type="evidence" value="ECO:0007669"/>
    <property type="project" value="UniProtKB-KW"/>
</dbReference>
<dbReference type="eggNOG" id="COG1131">
    <property type="taxonomic scope" value="Bacteria"/>
</dbReference>
<feature type="region of interest" description="Disordered" evidence="6">
    <location>
        <begin position="1"/>
        <end position="29"/>
    </location>
</feature>
<dbReference type="InterPro" id="IPR003593">
    <property type="entry name" value="AAA+_ATPase"/>
</dbReference>